<sequence>MCLQTNLNLTIEGKFREASLEWVNYLHFHKNIVPKDKEKKDNTGTNLIDMFGSVDEYILHHISRLYILQLQSDFSLAKCPLKTITTEITGYAMLKEKRMENSTNKQLHKVKKICGQMQENGSSKCQGIPSFVDYRLS</sequence>
<proteinExistence type="predicted"/>
<reference evidence="2" key="1">
    <citation type="submission" date="2022-11" db="UniProtKB">
        <authorList>
            <consortium name="WormBaseParasite"/>
        </authorList>
    </citation>
    <scope>IDENTIFICATION</scope>
</reference>
<dbReference type="AlphaFoldDB" id="A0A915JC36"/>
<evidence type="ECO:0000313" key="1">
    <source>
        <dbReference type="Proteomes" id="UP000887565"/>
    </source>
</evidence>
<name>A0A915JC36_ROMCU</name>
<evidence type="ECO:0000313" key="2">
    <source>
        <dbReference type="WBParaSite" id="nRc.2.0.1.t24039-RA"/>
    </source>
</evidence>
<dbReference type="Proteomes" id="UP000887565">
    <property type="component" value="Unplaced"/>
</dbReference>
<protein>
    <submittedName>
        <fullName evidence="2">Uncharacterized protein</fullName>
    </submittedName>
</protein>
<organism evidence="1 2">
    <name type="scientific">Romanomermis culicivorax</name>
    <name type="common">Nematode worm</name>
    <dbReference type="NCBI Taxonomy" id="13658"/>
    <lineage>
        <taxon>Eukaryota</taxon>
        <taxon>Metazoa</taxon>
        <taxon>Ecdysozoa</taxon>
        <taxon>Nematoda</taxon>
        <taxon>Enoplea</taxon>
        <taxon>Dorylaimia</taxon>
        <taxon>Mermithida</taxon>
        <taxon>Mermithoidea</taxon>
        <taxon>Mermithidae</taxon>
        <taxon>Romanomermis</taxon>
    </lineage>
</organism>
<accession>A0A915JC36</accession>
<dbReference type="WBParaSite" id="nRc.2.0.1.t24039-RA">
    <property type="protein sequence ID" value="nRc.2.0.1.t24039-RA"/>
    <property type="gene ID" value="nRc.2.0.1.g24039"/>
</dbReference>
<keyword evidence="1" id="KW-1185">Reference proteome</keyword>